<dbReference type="EMBL" id="JANKHO010001462">
    <property type="protein sequence ID" value="KAJ3501269.1"/>
    <property type="molecule type" value="Genomic_DNA"/>
</dbReference>
<organism evidence="1 2">
    <name type="scientific">Agrocybe chaxingu</name>
    <dbReference type="NCBI Taxonomy" id="84603"/>
    <lineage>
        <taxon>Eukaryota</taxon>
        <taxon>Fungi</taxon>
        <taxon>Dikarya</taxon>
        <taxon>Basidiomycota</taxon>
        <taxon>Agaricomycotina</taxon>
        <taxon>Agaricomycetes</taxon>
        <taxon>Agaricomycetidae</taxon>
        <taxon>Agaricales</taxon>
        <taxon>Agaricineae</taxon>
        <taxon>Strophariaceae</taxon>
        <taxon>Agrocybe</taxon>
    </lineage>
</organism>
<keyword evidence="2" id="KW-1185">Reference proteome</keyword>
<evidence type="ECO:0000313" key="2">
    <source>
        <dbReference type="Proteomes" id="UP001148786"/>
    </source>
</evidence>
<dbReference type="Pfam" id="PF11927">
    <property type="entry name" value="HODM_asu-like"/>
    <property type="match status" value="1"/>
</dbReference>
<reference evidence="1" key="1">
    <citation type="submission" date="2022-07" db="EMBL/GenBank/DDBJ databases">
        <title>Genome Sequence of Agrocybe chaxingu.</title>
        <authorList>
            <person name="Buettner E."/>
        </authorList>
    </citation>
    <scope>NUCLEOTIDE SEQUENCE</scope>
    <source>
        <strain evidence="1">MP-N11</strain>
    </source>
</reference>
<dbReference type="OrthoDB" id="497541at2759"/>
<sequence length="305" mass="33634">MDKLNATLGSLSARLSNDLPELLSPTTLSLGLLAITALVIFRKSTLSQRSAAAAVNGVRGGARALSSGTRTNPKNDTTQEHVDMNKDRQFGDWTPVQFRYPSIELCTSKLVDVKPIPYRPFRWGTYHVTMGIRSMPWNDWIELDRDHQSYHRIKAHRIQTRGDKVIRVLRGEGNPNAGSVRDGAEAAVELVHELAEYLSRRYPGEFHIIRHVQRVVSSPEQVVEGGAAPFADWGWYGLPAIKSISITSLNASYILPLSVADGDRAPERAMEVAGLLIQDDLALMMEADPVTAAATAIRYVDDGYG</sequence>
<evidence type="ECO:0000313" key="1">
    <source>
        <dbReference type="EMBL" id="KAJ3501269.1"/>
    </source>
</evidence>
<accession>A0A9W8MRV0</accession>
<dbReference type="InterPro" id="IPR021848">
    <property type="entry name" value="HODM_asu-like"/>
</dbReference>
<dbReference type="AlphaFoldDB" id="A0A9W8MRV0"/>
<name>A0A9W8MRV0_9AGAR</name>
<gene>
    <name evidence="1" type="ORF">NLJ89_g9413</name>
</gene>
<dbReference type="Proteomes" id="UP001148786">
    <property type="component" value="Unassembled WGS sequence"/>
</dbReference>
<proteinExistence type="predicted"/>
<comment type="caution">
    <text evidence="1">The sequence shown here is derived from an EMBL/GenBank/DDBJ whole genome shotgun (WGS) entry which is preliminary data.</text>
</comment>
<protein>
    <submittedName>
        <fullName evidence="1">Uncharacterized protein</fullName>
    </submittedName>
</protein>